<reference evidence="1 2" key="1">
    <citation type="submission" date="2018-08" db="EMBL/GenBank/DDBJ databases">
        <title>A genome reference for cultivated species of the human gut microbiota.</title>
        <authorList>
            <person name="Zou Y."/>
            <person name="Xue W."/>
            <person name="Luo G."/>
        </authorList>
    </citation>
    <scope>NUCLEOTIDE SEQUENCE [LARGE SCALE GENOMIC DNA]</scope>
    <source>
        <strain evidence="1 2">AF33-12</strain>
    </source>
</reference>
<dbReference type="InterPro" id="IPR009229">
    <property type="entry name" value="AgrD"/>
</dbReference>
<dbReference type="EMBL" id="QRQE01000019">
    <property type="protein sequence ID" value="RHM76101.1"/>
    <property type="molecule type" value="Genomic_DNA"/>
</dbReference>
<dbReference type="Proteomes" id="UP000285610">
    <property type="component" value="Unassembled WGS sequence"/>
</dbReference>
<dbReference type="NCBIfam" id="TIGR04223">
    <property type="entry name" value="quorum_AgrD"/>
    <property type="match status" value="1"/>
</dbReference>
<comment type="caution">
    <text evidence="1">The sequence shown here is derived from an EMBL/GenBank/DDBJ whole genome shotgun (WGS) entry which is preliminary data.</text>
</comment>
<gene>
    <name evidence="1" type="ORF">DWZ50_08905</name>
</gene>
<protein>
    <submittedName>
        <fullName evidence="1">Cyclic lactone autoinducer peptide</fullName>
    </submittedName>
</protein>
<proteinExistence type="predicted"/>
<dbReference type="RefSeq" id="WP_118444606.1">
    <property type="nucleotide sequence ID" value="NZ_JBCPGC010000040.1"/>
</dbReference>
<organism evidence="1 2">
    <name type="scientific">Mediterraneibacter gnavus</name>
    <name type="common">Ruminococcus gnavus</name>
    <dbReference type="NCBI Taxonomy" id="33038"/>
    <lineage>
        <taxon>Bacteria</taxon>
        <taxon>Bacillati</taxon>
        <taxon>Bacillota</taxon>
        <taxon>Clostridia</taxon>
        <taxon>Lachnospirales</taxon>
        <taxon>Lachnospiraceae</taxon>
        <taxon>Mediterraneibacter</taxon>
    </lineage>
</organism>
<evidence type="ECO:0000313" key="1">
    <source>
        <dbReference type="EMBL" id="RHM76101.1"/>
    </source>
</evidence>
<sequence>MKGKMKTSLLKNAEKVIRKAAVEGGGFPTWLGFHEPEQPEKLKKLIKEKTKLS</sequence>
<dbReference type="AlphaFoldDB" id="A0A415S9E6"/>
<evidence type="ECO:0000313" key="2">
    <source>
        <dbReference type="Proteomes" id="UP000285610"/>
    </source>
</evidence>
<accession>A0A415S9E6</accession>
<name>A0A415S9E6_MEDGN</name>